<reference evidence="1" key="1">
    <citation type="submission" date="2021-06" db="EMBL/GenBank/DDBJ databases">
        <authorList>
            <person name="Kallberg Y."/>
            <person name="Tangrot J."/>
            <person name="Rosling A."/>
        </authorList>
    </citation>
    <scope>NUCLEOTIDE SEQUENCE</scope>
    <source>
        <strain evidence="1">MA453B</strain>
    </source>
</reference>
<dbReference type="Proteomes" id="UP000789405">
    <property type="component" value="Unassembled WGS sequence"/>
</dbReference>
<gene>
    <name evidence="1" type="ORF">DERYTH_LOCUS24476</name>
</gene>
<evidence type="ECO:0000313" key="2">
    <source>
        <dbReference type="Proteomes" id="UP000789405"/>
    </source>
</evidence>
<dbReference type="EMBL" id="CAJVPY010041277">
    <property type="protein sequence ID" value="CAG8806472.1"/>
    <property type="molecule type" value="Genomic_DNA"/>
</dbReference>
<proteinExistence type="predicted"/>
<evidence type="ECO:0000313" key="1">
    <source>
        <dbReference type="EMBL" id="CAG8806472.1"/>
    </source>
</evidence>
<accession>A0A9N9K0N8</accession>
<name>A0A9N9K0N8_9GLOM</name>
<sequence length="39" mass="4838">VNKERSQRVKDLESYWRYVIKECELVNKFARFPPSRMYA</sequence>
<feature type="non-terminal residue" evidence="1">
    <location>
        <position position="1"/>
    </location>
</feature>
<dbReference type="AlphaFoldDB" id="A0A9N9K0N8"/>
<protein>
    <submittedName>
        <fullName evidence="1">6564_t:CDS:1</fullName>
    </submittedName>
</protein>
<comment type="caution">
    <text evidence="1">The sequence shown here is derived from an EMBL/GenBank/DDBJ whole genome shotgun (WGS) entry which is preliminary data.</text>
</comment>
<keyword evidence="2" id="KW-1185">Reference proteome</keyword>
<organism evidence="1 2">
    <name type="scientific">Dentiscutata erythropus</name>
    <dbReference type="NCBI Taxonomy" id="1348616"/>
    <lineage>
        <taxon>Eukaryota</taxon>
        <taxon>Fungi</taxon>
        <taxon>Fungi incertae sedis</taxon>
        <taxon>Mucoromycota</taxon>
        <taxon>Glomeromycotina</taxon>
        <taxon>Glomeromycetes</taxon>
        <taxon>Diversisporales</taxon>
        <taxon>Gigasporaceae</taxon>
        <taxon>Dentiscutata</taxon>
    </lineage>
</organism>